<dbReference type="RefSeq" id="WP_161433433.1">
    <property type="nucleotide sequence ID" value="NZ_WXYO01000001.1"/>
</dbReference>
<accession>A0A6L9E779</accession>
<reference evidence="1 2" key="1">
    <citation type="submission" date="2020-01" db="EMBL/GenBank/DDBJ databases">
        <title>Bacteria diversity of Porities sp.</title>
        <authorList>
            <person name="Wang G."/>
        </authorList>
    </citation>
    <scope>NUCLEOTIDE SEQUENCE [LARGE SCALE GENOMIC DNA]</scope>
    <source>
        <strain evidence="1 2">R33</strain>
    </source>
</reference>
<comment type="caution">
    <text evidence="1">The sequence shown here is derived from an EMBL/GenBank/DDBJ whole genome shotgun (WGS) entry which is preliminary data.</text>
</comment>
<gene>
    <name evidence="1" type="ORF">GTQ38_01385</name>
</gene>
<dbReference type="AlphaFoldDB" id="A0A6L9E779"/>
<name>A0A6L9E779_9FLAO</name>
<dbReference type="Proteomes" id="UP000475249">
    <property type="component" value="Unassembled WGS sequence"/>
</dbReference>
<evidence type="ECO:0000313" key="1">
    <source>
        <dbReference type="EMBL" id="NAS10635.1"/>
    </source>
</evidence>
<organism evidence="1 2">
    <name type="scientific">Poritiphilus flavus</name>
    <dbReference type="NCBI Taxonomy" id="2697053"/>
    <lineage>
        <taxon>Bacteria</taxon>
        <taxon>Pseudomonadati</taxon>
        <taxon>Bacteroidota</taxon>
        <taxon>Flavobacteriia</taxon>
        <taxon>Flavobacteriales</taxon>
        <taxon>Flavobacteriaceae</taxon>
        <taxon>Poritiphilus</taxon>
    </lineage>
</organism>
<dbReference type="EMBL" id="WXYO01000001">
    <property type="protein sequence ID" value="NAS10635.1"/>
    <property type="molecule type" value="Genomic_DNA"/>
</dbReference>
<keyword evidence="2" id="KW-1185">Reference proteome</keyword>
<proteinExistence type="predicted"/>
<sequence>MRLFLIIVLCLIGTEIHAQTLLSWADLSNGISWDTPSPETYFPEFQEANFSYKMKGLEGEKVIITGYLLVMDVKRSVYLLSKNPMASCFFCGNGGPETVVDLQFDENPPFEMDELISVQGLLRLNPDDPNACYYKIEKADAVSLR</sequence>
<protein>
    <recommendedName>
        <fullName evidence="3">DUF3299 domain-containing protein</fullName>
    </recommendedName>
</protein>
<evidence type="ECO:0008006" key="3">
    <source>
        <dbReference type="Google" id="ProtNLM"/>
    </source>
</evidence>
<evidence type="ECO:0000313" key="2">
    <source>
        <dbReference type="Proteomes" id="UP000475249"/>
    </source>
</evidence>